<keyword evidence="1" id="KW-0472">Membrane</keyword>
<feature type="transmembrane region" description="Helical" evidence="1">
    <location>
        <begin position="49"/>
        <end position="69"/>
    </location>
</feature>
<organism evidence="2 3">
    <name type="scientific">Endozoicomonas elysicola</name>
    <dbReference type="NCBI Taxonomy" id="305900"/>
    <lineage>
        <taxon>Bacteria</taxon>
        <taxon>Pseudomonadati</taxon>
        <taxon>Pseudomonadota</taxon>
        <taxon>Gammaproteobacteria</taxon>
        <taxon>Oceanospirillales</taxon>
        <taxon>Endozoicomonadaceae</taxon>
        <taxon>Endozoicomonas</taxon>
    </lineage>
</organism>
<reference evidence="2 3" key="1">
    <citation type="submission" date="2014-06" db="EMBL/GenBank/DDBJ databases">
        <title>Whole Genome Sequences of Three Symbiotic Endozoicomonas Bacteria.</title>
        <authorList>
            <person name="Neave M.J."/>
            <person name="Apprill A."/>
            <person name="Voolstra C.R."/>
        </authorList>
    </citation>
    <scope>NUCLEOTIDE SEQUENCE [LARGE SCALE GENOMIC DNA]</scope>
    <source>
        <strain evidence="2 3">DSM 22380</strain>
    </source>
</reference>
<evidence type="ECO:0000256" key="1">
    <source>
        <dbReference type="SAM" id="Phobius"/>
    </source>
</evidence>
<accession>A0A081KBK9</accession>
<keyword evidence="1" id="KW-0812">Transmembrane</keyword>
<evidence type="ECO:0000313" key="3">
    <source>
        <dbReference type="Proteomes" id="UP000027997"/>
    </source>
</evidence>
<keyword evidence="1" id="KW-1133">Transmembrane helix</keyword>
<gene>
    <name evidence="2" type="ORF">GV64_13005</name>
</gene>
<protein>
    <submittedName>
        <fullName evidence="2">Uncharacterized protein</fullName>
    </submittedName>
</protein>
<keyword evidence="3" id="KW-1185">Reference proteome</keyword>
<sequence length="72" mass="7606">MSENFGLQVAEARALLDGCSVEGVSGDRVGFDVKTVVDPGLLLLWLNGWGGLLSVFFSPVAAQILYCALCSE</sequence>
<evidence type="ECO:0000313" key="2">
    <source>
        <dbReference type="EMBL" id="KEI71535.1"/>
    </source>
</evidence>
<name>A0A081KBK9_9GAMM</name>
<dbReference type="EMBL" id="JOJP01000001">
    <property type="protein sequence ID" value="KEI71535.1"/>
    <property type="molecule type" value="Genomic_DNA"/>
</dbReference>
<comment type="caution">
    <text evidence="2">The sequence shown here is derived from an EMBL/GenBank/DDBJ whole genome shotgun (WGS) entry which is preliminary data.</text>
</comment>
<proteinExistence type="predicted"/>
<dbReference type="Proteomes" id="UP000027997">
    <property type="component" value="Unassembled WGS sequence"/>
</dbReference>
<dbReference type="AlphaFoldDB" id="A0A081KBK9"/>